<accession>A0A061I6G2</accession>
<evidence type="ECO:0000256" key="2">
    <source>
        <dbReference type="ARBA" id="ARBA00022723"/>
    </source>
</evidence>
<dbReference type="PANTHER" id="PTHR24393">
    <property type="entry name" value="ZINC FINGER PROTEIN"/>
    <property type="match status" value="1"/>
</dbReference>
<evidence type="ECO:0000256" key="3">
    <source>
        <dbReference type="ARBA" id="ARBA00022737"/>
    </source>
</evidence>
<feature type="domain" description="C2H2-type" evidence="11">
    <location>
        <begin position="91"/>
        <end position="118"/>
    </location>
</feature>
<proteinExistence type="inferred from homology"/>
<keyword evidence="4 10" id="KW-0863">Zinc-finger</keyword>
<name>A0A061I6G2_CRIGR</name>
<dbReference type="EMBL" id="KE676421">
    <property type="protein sequence ID" value="ERE73939.1"/>
    <property type="molecule type" value="Genomic_DNA"/>
</dbReference>
<dbReference type="SMART" id="SM00355">
    <property type="entry name" value="ZnF_C2H2"/>
    <property type="match status" value="5"/>
</dbReference>
<keyword evidence="5" id="KW-0862">Zinc</keyword>
<feature type="domain" description="C2H2-type" evidence="11">
    <location>
        <begin position="120"/>
        <end position="142"/>
    </location>
</feature>
<dbReference type="GO" id="GO:0005634">
    <property type="term" value="C:nucleus"/>
    <property type="evidence" value="ECO:0007669"/>
    <property type="project" value="TreeGrafter"/>
</dbReference>
<keyword evidence="9" id="KW-0539">Nucleus</keyword>
<dbReference type="GO" id="GO:0001228">
    <property type="term" value="F:DNA-binding transcription activator activity, RNA polymerase II-specific"/>
    <property type="evidence" value="ECO:0007669"/>
    <property type="project" value="TreeGrafter"/>
</dbReference>
<dbReference type="Pfam" id="PF00096">
    <property type="entry name" value="zf-C2H2"/>
    <property type="match status" value="4"/>
</dbReference>
<evidence type="ECO:0000256" key="8">
    <source>
        <dbReference type="ARBA" id="ARBA00023163"/>
    </source>
</evidence>
<keyword evidence="2" id="KW-0479">Metal-binding</keyword>
<dbReference type="GO" id="GO:0000978">
    <property type="term" value="F:RNA polymerase II cis-regulatory region sequence-specific DNA binding"/>
    <property type="evidence" value="ECO:0007669"/>
    <property type="project" value="TreeGrafter"/>
</dbReference>
<dbReference type="GO" id="GO:0008270">
    <property type="term" value="F:zinc ion binding"/>
    <property type="evidence" value="ECO:0007669"/>
    <property type="project" value="UniProtKB-KW"/>
</dbReference>
<dbReference type="InterPro" id="IPR013087">
    <property type="entry name" value="Znf_C2H2_type"/>
</dbReference>
<dbReference type="FunFam" id="3.30.160.60:FF:002402">
    <property type="entry name" value="Zinc finger protein 347"/>
    <property type="match status" value="1"/>
</dbReference>
<keyword evidence="8" id="KW-0804">Transcription</keyword>
<evidence type="ECO:0000256" key="7">
    <source>
        <dbReference type="ARBA" id="ARBA00023125"/>
    </source>
</evidence>
<organism evidence="12 13">
    <name type="scientific">Cricetulus griseus</name>
    <name type="common">Chinese hamster</name>
    <name type="synonym">Cricetulus barabensis griseus</name>
    <dbReference type="NCBI Taxonomy" id="10029"/>
    <lineage>
        <taxon>Eukaryota</taxon>
        <taxon>Metazoa</taxon>
        <taxon>Chordata</taxon>
        <taxon>Craniata</taxon>
        <taxon>Vertebrata</taxon>
        <taxon>Euteleostomi</taxon>
        <taxon>Mammalia</taxon>
        <taxon>Eutheria</taxon>
        <taxon>Euarchontoglires</taxon>
        <taxon>Glires</taxon>
        <taxon>Rodentia</taxon>
        <taxon>Myomorpha</taxon>
        <taxon>Muroidea</taxon>
        <taxon>Cricetidae</taxon>
        <taxon>Cricetinae</taxon>
        <taxon>Cricetulus</taxon>
    </lineage>
</organism>
<evidence type="ECO:0000256" key="9">
    <source>
        <dbReference type="ARBA" id="ARBA00023242"/>
    </source>
</evidence>
<dbReference type="PROSITE" id="PS00028">
    <property type="entry name" value="ZINC_FINGER_C2H2_1"/>
    <property type="match status" value="4"/>
</dbReference>
<evidence type="ECO:0000313" key="12">
    <source>
        <dbReference type="EMBL" id="ERE73939.1"/>
    </source>
</evidence>
<evidence type="ECO:0000313" key="13">
    <source>
        <dbReference type="Proteomes" id="UP000030759"/>
    </source>
</evidence>
<feature type="domain" description="C2H2-type" evidence="11">
    <location>
        <begin position="199"/>
        <end position="223"/>
    </location>
</feature>
<keyword evidence="7" id="KW-0238">DNA-binding</keyword>
<dbReference type="FunFam" id="3.30.160.60:FF:002737">
    <property type="entry name" value="AGAP008430-PA"/>
    <property type="match status" value="1"/>
</dbReference>
<gene>
    <name evidence="12" type="ORF">H671_5g13837</name>
</gene>
<dbReference type="InterPro" id="IPR036236">
    <property type="entry name" value="Znf_C2H2_sf"/>
</dbReference>
<feature type="domain" description="C2H2-type" evidence="11">
    <location>
        <begin position="171"/>
        <end position="198"/>
    </location>
</feature>
<sequence>MPSVWRKAMAQAFKHQEHWKDIHHSESLQVLETSPQEKPWESQEYNEACRSLSLDQPQERAHTAVTLNENDLTGYTFVQNDDGIHKEVRQFVCKLCEESFIESSDLYNHKNSHIGQKRYCGKAFNYSNNMNRHERIHTGGKPYTCKYCGKTFSQSNNQKTHERTHTGEKPYTCRHCGRDFSDPTFHKVHERRHTGEKPYTCKHCGKAFGDPTSNKKHERNHTI</sequence>
<keyword evidence="3" id="KW-0677">Repeat</keyword>
<dbReference type="FunFam" id="3.30.160.60:FF:002343">
    <property type="entry name" value="Zinc finger protein 33A"/>
    <property type="match status" value="1"/>
</dbReference>
<protein>
    <submittedName>
        <fullName evidence="12">Zinc finger protein</fullName>
    </submittedName>
</protein>
<evidence type="ECO:0000256" key="5">
    <source>
        <dbReference type="ARBA" id="ARBA00022833"/>
    </source>
</evidence>
<reference evidence="13" key="1">
    <citation type="journal article" date="2013" name="Nat. Biotechnol.">
        <title>Chinese hamster genome sequenced from sorted chromosomes.</title>
        <authorList>
            <person name="Brinkrolf K."/>
            <person name="Rupp O."/>
            <person name="Laux H."/>
            <person name="Kollin F."/>
            <person name="Ernst W."/>
            <person name="Linke B."/>
            <person name="Kofler R."/>
            <person name="Romand S."/>
            <person name="Hesse F."/>
            <person name="Budach W.E."/>
            <person name="Galosy S."/>
            <person name="Muller D."/>
            <person name="Noll T."/>
            <person name="Wienberg J."/>
            <person name="Jostock T."/>
            <person name="Leonard M."/>
            <person name="Grillari J."/>
            <person name="Tauch A."/>
            <person name="Goesmann A."/>
            <person name="Helk B."/>
            <person name="Mott J.E."/>
            <person name="Puhler A."/>
            <person name="Borth N."/>
        </authorList>
    </citation>
    <scope>NUCLEOTIDE SEQUENCE [LARGE SCALE GENOMIC DNA]</scope>
    <source>
        <strain evidence="13">17A/GY</strain>
    </source>
</reference>
<evidence type="ECO:0000256" key="4">
    <source>
        <dbReference type="ARBA" id="ARBA00022771"/>
    </source>
</evidence>
<dbReference type="SUPFAM" id="SSF57667">
    <property type="entry name" value="beta-beta-alpha zinc fingers"/>
    <property type="match status" value="3"/>
</dbReference>
<dbReference type="AlphaFoldDB" id="A0A061I6G2"/>
<evidence type="ECO:0000256" key="1">
    <source>
        <dbReference type="ARBA" id="ARBA00006991"/>
    </source>
</evidence>
<evidence type="ECO:0000256" key="10">
    <source>
        <dbReference type="PROSITE-ProRule" id="PRU00042"/>
    </source>
</evidence>
<feature type="domain" description="C2H2-type" evidence="11">
    <location>
        <begin position="143"/>
        <end position="170"/>
    </location>
</feature>
<evidence type="ECO:0000259" key="11">
    <source>
        <dbReference type="PROSITE" id="PS50157"/>
    </source>
</evidence>
<dbReference type="PROSITE" id="PS50157">
    <property type="entry name" value="ZINC_FINGER_C2H2_2"/>
    <property type="match status" value="5"/>
</dbReference>
<comment type="similarity">
    <text evidence="1">Belongs to the krueppel C2H2-type zinc-finger protein family.</text>
</comment>
<dbReference type="Proteomes" id="UP000030759">
    <property type="component" value="Unassembled WGS sequence"/>
</dbReference>
<dbReference type="Gene3D" id="3.30.160.60">
    <property type="entry name" value="Classic Zinc Finger"/>
    <property type="match status" value="5"/>
</dbReference>
<evidence type="ECO:0000256" key="6">
    <source>
        <dbReference type="ARBA" id="ARBA00023015"/>
    </source>
</evidence>
<keyword evidence="6" id="KW-0805">Transcription regulation</keyword>
<dbReference type="FunFam" id="3.30.160.60:FF:000641">
    <property type="entry name" value="zinc finger protein 317 isoform X2"/>
    <property type="match status" value="1"/>
</dbReference>
<dbReference type="PANTHER" id="PTHR24393:SF143">
    <property type="entry name" value="ENDOTHELIAL ZINC FINGER PROTEIN INDUCED BY TUMOR NECROSIS FACTOR ALPHA"/>
    <property type="match status" value="1"/>
</dbReference>